<keyword evidence="3" id="KW-1185">Reference proteome</keyword>
<dbReference type="RefSeq" id="WP_200311274.1">
    <property type="nucleotide sequence ID" value="NZ_JAENIM010000039.1"/>
</dbReference>
<dbReference type="EMBL" id="JAENIM010000039">
    <property type="protein sequence ID" value="MBK1791262.1"/>
    <property type="molecule type" value="Genomic_DNA"/>
</dbReference>
<organism evidence="2 3">
    <name type="scientific">Persicirhabdus sediminis</name>
    <dbReference type="NCBI Taxonomy" id="454144"/>
    <lineage>
        <taxon>Bacteria</taxon>
        <taxon>Pseudomonadati</taxon>
        <taxon>Verrucomicrobiota</taxon>
        <taxon>Verrucomicrobiia</taxon>
        <taxon>Verrucomicrobiales</taxon>
        <taxon>Verrucomicrobiaceae</taxon>
        <taxon>Persicirhabdus</taxon>
    </lineage>
</organism>
<proteinExistence type="predicted"/>
<dbReference type="Proteomes" id="UP000624703">
    <property type="component" value="Unassembled WGS sequence"/>
</dbReference>
<comment type="caution">
    <text evidence="2">The sequence shown here is derived from an EMBL/GenBank/DDBJ whole genome shotgun (WGS) entry which is preliminary data.</text>
</comment>
<accession>A0A8J7ME09</accession>
<keyword evidence="1" id="KW-1133">Transmembrane helix</keyword>
<reference evidence="2" key="1">
    <citation type="submission" date="2021-01" db="EMBL/GenBank/DDBJ databases">
        <title>Modified the classification status of verrucomicrobia.</title>
        <authorList>
            <person name="Feng X."/>
        </authorList>
    </citation>
    <scope>NUCLEOTIDE SEQUENCE</scope>
    <source>
        <strain evidence="2">_KCTC 22039</strain>
    </source>
</reference>
<keyword evidence="1" id="KW-0472">Membrane</keyword>
<feature type="transmembrane region" description="Helical" evidence="1">
    <location>
        <begin position="29"/>
        <end position="49"/>
    </location>
</feature>
<name>A0A8J7ME09_9BACT</name>
<dbReference type="AlphaFoldDB" id="A0A8J7ME09"/>
<evidence type="ECO:0000313" key="2">
    <source>
        <dbReference type="EMBL" id="MBK1791262.1"/>
    </source>
</evidence>
<protein>
    <submittedName>
        <fullName evidence="2">DUF4381 family protein</fullName>
    </submittedName>
</protein>
<keyword evidence="1" id="KW-0812">Transmembrane</keyword>
<sequence length="166" mass="18611">MNSELPIPSGLQDITNADSYLQEAAAPQWATGLAIAAGVIIVIAIIWALRSPQKKYGKSQGQLANEALTSLKERCAELSNKELATELSLILRRFLDVTYQDPSIYQTHEEFILREDALLNIDNDKRSHLLDFLTHLNAFKYKQQSTAAQDELIKQANELLTQLSKN</sequence>
<evidence type="ECO:0000256" key="1">
    <source>
        <dbReference type="SAM" id="Phobius"/>
    </source>
</evidence>
<evidence type="ECO:0000313" key="3">
    <source>
        <dbReference type="Proteomes" id="UP000624703"/>
    </source>
</evidence>
<gene>
    <name evidence="2" type="ORF">JIN82_08865</name>
</gene>